<dbReference type="AlphaFoldDB" id="A0AAP8NKS1"/>
<keyword evidence="1" id="KW-0472">Membrane</keyword>
<gene>
    <name evidence="2" type="ORF">CXU09_07500</name>
</gene>
<evidence type="ECO:0000256" key="1">
    <source>
        <dbReference type="SAM" id="Phobius"/>
    </source>
</evidence>
<comment type="caution">
    <text evidence="2">The sequence shown here is derived from an EMBL/GenBank/DDBJ whole genome shotgun (WGS) entry which is preliminary data.</text>
</comment>
<dbReference type="Proteomes" id="UP000235914">
    <property type="component" value="Unassembled WGS sequence"/>
</dbReference>
<keyword evidence="1" id="KW-0812">Transmembrane</keyword>
<name>A0AAP8NKS1_9BACT</name>
<feature type="transmembrane region" description="Helical" evidence="1">
    <location>
        <begin position="97"/>
        <end position="117"/>
    </location>
</feature>
<evidence type="ECO:0000313" key="2">
    <source>
        <dbReference type="EMBL" id="PNC55925.1"/>
    </source>
</evidence>
<evidence type="ECO:0000313" key="3">
    <source>
        <dbReference type="Proteomes" id="UP000235914"/>
    </source>
</evidence>
<feature type="transmembrane region" description="Helical" evidence="1">
    <location>
        <begin position="5"/>
        <end position="26"/>
    </location>
</feature>
<keyword evidence="1" id="KW-1133">Transmembrane helix</keyword>
<feature type="transmembrane region" description="Helical" evidence="1">
    <location>
        <begin position="69"/>
        <end position="91"/>
    </location>
</feature>
<reference evidence="2 3" key="1">
    <citation type="journal article" date="2017" name="BMC Genomics">
        <title>Genome sequencing of 39 Akkermansia muciniphila isolates reveals its population structure, genomic and functional diverisity, and global distribution in mammalian gut microbiotas.</title>
        <authorList>
            <person name="Guo X."/>
            <person name="Li S."/>
            <person name="Zhang J."/>
            <person name="Wu F."/>
            <person name="Li X."/>
            <person name="Wu D."/>
            <person name="Zhang M."/>
            <person name="Ou Z."/>
            <person name="Jie Z."/>
            <person name="Yan Q."/>
            <person name="Li P."/>
            <person name="Yi J."/>
            <person name="Peng Y."/>
        </authorList>
    </citation>
    <scope>NUCLEOTIDE SEQUENCE [LARGE SCALE GENOMIC DNA]</scope>
    <source>
        <strain evidence="2 3">GP43</strain>
    </source>
</reference>
<feature type="transmembrane region" description="Helical" evidence="1">
    <location>
        <begin position="46"/>
        <end position="62"/>
    </location>
</feature>
<organism evidence="2 3">
    <name type="scientific">Akkermansia muciniphila</name>
    <dbReference type="NCBI Taxonomy" id="239935"/>
    <lineage>
        <taxon>Bacteria</taxon>
        <taxon>Pseudomonadati</taxon>
        <taxon>Verrucomicrobiota</taxon>
        <taxon>Verrucomicrobiia</taxon>
        <taxon>Verrucomicrobiales</taxon>
        <taxon>Akkermansiaceae</taxon>
        <taxon>Akkermansia</taxon>
    </lineage>
</organism>
<dbReference type="EMBL" id="PJKN01000004">
    <property type="protein sequence ID" value="PNC55925.1"/>
    <property type="molecule type" value="Genomic_DNA"/>
</dbReference>
<accession>A0AAP8NKS1</accession>
<protein>
    <submittedName>
        <fullName evidence="2">Uncharacterized protein</fullName>
    </submittedName>
</protein>
<sequence>MKKQIIVNVFFAVIAFISILYLYYYIDLLSIIKIKNPLKIQYVNLFTLYSILLILFIVSFFIKIKKICLIFLIILCIFNILIVFALEIFPIETINVIMFSYMIFFACFSIINFVYSFHDTLYNSV</sequence>
<proteinExistence type="predicted"/>